<proteinExistence type="predicted"/>
<protein>
    <submittedName>
        <fullName evidence="1">Uncharacterized protein</fullName>
    </submittedName>
</protein>
<evidence type="ECO:0000313" key="1">
    <source>
        <dbReference type="EMBL" id="SHG18009.1"/>
    </source>
</evidence>
<sequence length="39" mass="4357">MKISVIDTKDEQDVRPLFYGASSHISLANTASFLYYSTS</sequence>
<keyword evidence="2" id="KW-1185">Reference proteome</keyword>
<dbReference type="AlphaFoldDB" id="A0A1M5HPY6"/>
<evidence type="ECO:0000313" key="2">
    <source>
        <dbReference type="Proteomes" id="UP000184159"/>
    </source>
</evidence>
<dbReference type="EMBL" id="FQUH01000036">
    <property type="protein sequence ID" value="SHG18009.1"/>
    <property type="molecule type" value="Genomic_DNA"/>
</dbReference>
<organism evidence="1 2">
    <name type="scientific">Vibrio gazogenes DSM 21264 = NBRC 103151</name>
    <dbReference type="NCBI Taxonomy" id="1123492"/>
    <lineage>
        <taxon>Bacteria</taxon>
        <taxon>Pseudomonadati</taxon>
        <taxon>Pseudomonadota</taxon>
        <taxon>Gammaproteobacteria</taxon>
        <taxon>Vibrionales</taxon>
        <taxon>Vibrionaceae</taxon>
        <taxon>Vibrio</taxon>
    </lineage>
</organism>
<gene>
    <name evidence="1" type="ORF">SAMN02745781_04159</name>
</gene>
<name>A0A1M5HPY6_VIBGA</name>
<reference evidence="2" key="1">
    <citation type="submission" date="2016-11" db="EMBL/GenBank/DDBJ databases">
        <authorList>
            <person name="Varghese N."/>
            <person name="Submissions S."/>
        </authorList>
    </citation>
    <scope>NUCLEOTIDE SEQUENCE [LARGE SCALE GENOMIC DNA]</scope>
    <source>
        <strain evidence="2">DSM 21264</strain>
    </source>
</reference>
<accession>A0A1M5HPY6</accession>
<dbReference type="Proteomes" id="UP000184159">
    <property type="component" value="Unassembled WGS sequence"/>
</dbReference>